<dbReference type="PANTHER" id="PTHR44591">
    <property type="entry name" value="STRESS RESPONSE REGULATOR PROTEIN 1"/>
    <property type="match status" value="1"/>
</dbReference>
<dbReference type="SUPFAM" id="SSF52172">
    <property type="entry name" value="CheY-like"/>
    <property type="match status" value="1"/>
</dbReference>
<dbReference type="PANTHER" id="PTHR44591:SF14">
    <property type="entry name" value="PROTEIN PILG"/>
    <property type="match status" value="1"/>
</dbReference>
<evidence type="ECO:0000313" key="6">
    <source>
        <dbReference type="Proteomes" id="UP000298179"/>
    </source>
</evidence>
<accession>A0A4Y8R929</accession>
<dbReference type="SMART" id="SM00448">
    <property type="entry name" value="REC"/>
    <property type="match status" value="1"/>
</dbReference>
<protein>
    <submittedName>
        <fullName evidence="5">Response regulator</fullName>
    </submittedName>
</protein>
<dbReference type="GO" id="GO:0000160">
    <property type="term" value="P:phosphorelay signal transduction system"/>
    <property type="evidence" value="ECO:0007669"/>
    <property type="project" value="UniProtKB-KW"/>
</dbReference>
<sequence length="122" mass="13397">MARILVVEDEAMLLMLASIVLEDRGFEVLSAANGLKGLEVARREAVDIIVTDFMMPELDGITMLSVLREEGYAAPAIVTTAIPQNQLPRRGQALYHLYVPKPYNEEILAESVGEMLGRNPVG</sequence>
<evidence type="ECO:0000259" key="4">
    <source>
        <dbReference type="PROSITE" id="PS50110"/>
    </source>
</evidence>
<feature type="domain" description="Response regulatory" evidence="4">
    <location>
        <begin position="3"/>
        <end position="116"/>
    </location>
</feature>
<name>A0A4Y8R929_9HYPH</name>
<evidence type="ECO:0000256" key="1">
    <source>
        <dbReference type="ARBA" id="ARBA00022553"/>
    </source>
</evidence>
<dbReference type="Pfam" id="PF00072">
    <property type="entry name" value="Response_reg"/>
    <property type="match status" value="1"/>
</dbReference>
<keyword evidence="2" id="KW-0902">Two-component regulatory system</keyword>
<keyword evidence="6" id="KW-1185">Reference proteome</keyword>
<evidence type="ECO:0000313" key="5">
    <source>
        <dbReference type="EMBL" id="TFF18059.1"/>
    </source>
</evidence>
<reference evidence="5 6" key="1">
    <citation type="submission" date="2019-03" db="EMBL/GenBank/DDBJ databases">
        <title>Jiella endophytica sp. nov., a novel endophytic bacterium isolated from root of Ficus microcarpa Linn. f.</title>
        <authorList>
            <person name="Tuo L."/>
        </authorList>
    </citation>
    <scope>NUCLEOTIDE SEQUENCE [LARGE SCALE GENOMIC DNA]</scope>
    <source>
        <strain evidence="5 6">CBS5Q-3</strain>
    </source>
</reference>
<gene>
    <name evidence="5" type="ORF">E3C22_22415</name>
</gene>
<proteinExistence type="predicted"/>
<dbReference type="AlphaFoldDB" id="A0A4Y8R929"/>
<dbReference type="InterPro" id="IPR050595">
    <property type="entry name" value="Bact_response_regulator"/>
</dbReference>
<comment type="caution">
    <text evidence="5">The sequence shown here is derived from an EMBL/GenBank/DDBJ whole genome shotgun (WGS) entry which is preliminary data.</text>
</comment>
<dbReference type="EMBL" id="SOZD01000011">
    <property type="protein sequence ID" value="TFF18059.1"/>
    <property type="molecule type" value="Genomic_DNA"/>
</dbReference>
<dbReference type="InterPro" id="IPR011006">
    <property type="entry name" value="CheY-like_superfamily"/>
</dbReference>
<dbReference type="OrthoDB" id="5456285at2"/>
<evidence type="ECO:0000256" key="3">
    <source>
        <dbReference type="PROSITE-ProRule" id="PRU00169"/>
    </source>
</evidence>
<dbReference type="PROSITE" id="PS50110">
    <property type="entry name" value="RESPONSE_REGULATORY"/>
    <property type="match status" value="1"/>
</dbReference>
<dbReference type="RefSeq" id="WP_134764120.1">
    <property type="nucleotide sequence ID" value="NZ_SOZD01000011.1"/>
</dbReference>
<evidence type="ECO:0000256" key="2">
    <source>
        <dbReference type="ARBA" id="ARBA00023012"/>
    </source>
</evidence>
<organism evidence="5 6">
    <name type="scientific">Jiella endophytica</name>
    <dbReference type="NCBI Taxonomy" id="2558362"/>
    <lineage>
        <taxon>Bacteria</taxon>
        <taxon>Pseudomonadati</taxon>
        <taxon>Pseudomonadota</taxon>
        <taxon>Alphaproteobacteria</taxon>
        <taxon>Hyphomicrobiales</taxon>
        <taxon>Aurantimonadaceae</taxon>
        <taxon>Jiella</taxon>
    </lineage>
</organism>
<dbReference type="Gene3D" id="3.40.50.2300">
    <property type="match status" value="1"/>
</dbReference>
<keyword evidence="1 3" id="KW-0597">Phosphoprotein</keyword>
<dbReference type="InterPro" id="IPR001789">
    <property type="entry name" value="Sig_transdc_resp-reg_receiver"/>
</dbReference>
<feature type="modified residue" description="4-aspartylphosphate" evidence="3">
    <location>
        <position position="52"/>
    </location>
</feature>
<dbReference type="Proteomes" id="UP000298179">
    <property type="component" value="Unassembled WGS sequence"/>
</dbReference>